<dbReference type="PANTHER" id="PTHR41148">
    <property type="entry name" value="LP09875P"/>
    <property type="match status" value="1"/>
</dbReference>
<dbReference type="Proteomes" id="UP000031036">
    <property type="component" value="Unassembled WGS sequence"/>
</dbReference>
<accession>A0A0B2VER1</accession>
<dbReference type="Gene3D" id="2.30.29.30">
    <property type="entry name" value="Pleckstrin-homology domain (PH domain)/Phosphotyrosine-binding domain (PTB)"/>
    <property type="match status" value="1"/>
</dbReference>
<dbReference type="PANTHER" id="PTHR41148:SF1">
    <property type="entry name" value="LP09875P"/>
    <property type="match status" value="1"/>
</dbReference>
<dbReference type="OrthoDB" id="9994380at2759"/>
<protein>
    <recommendedName>
        <fullName evidence="1">PID domain-containing protein</fullName>
    </recommendedName>
</protein>
<gene>
    <name evidence="2" type="ORF">Tcan_16948</name>
</gene>
<dbReference type="AlphaFoldDB" id="A0A0B2VER1"/>
<keyword evidence="3" id="KW-1185">Reference proteome</keyword>
<organism evidence="2 3">
    <name type="scientific">Toxocara canis</name>
    <name type="common">Canine roundworm</name>
    <dbReference type="NCBI Taxonomy" id="6265"/>
    <lineage>
        <taxon>Eukaryota</taxon>
        <taxon>Metazoa</taxon>
        <taxon>Ecdysozoa</taxon>
        <taxon>Nematoda</taxon>
        <taxon>Chromadorea</taxon>
        <taxon>Rhabditida</taxon>
        <taxon>Spirurina</taxon>
        <taxon>Ascaridomorpha</taxon>
        <taxon>Ascaridoidea</taxon>
        <taxon>Toxocaridae</taxon>
        <taxon>Toxocara</taxon>
    </lineage>
</organism>
<dbReference type="InterPro" id="IPR011993">
    <property type="entry name" value="PH-like_dom_sf"/>
</dbReference>
<sequence length="315" mass="35966">MMRLFNKGMPKCRFFVWYLGSKEANGVRGPSAVLPAMRQLLNDSFIKAPNKATVQVSGRGLKLTQVLPTMSKSGQVKCQRMKFRIEATNITYSMIASAPFDDVVAVVMLVHNPEMHSPIHVHCYRCDSTQTATLLHNCIQKLIDRTEVQRSIASIEERLFLSGFMLPRVITPNVDACSRLYRRTTFQELKRKPSNSAQTKRIRQERTTNISDPHGWAFHSEQKYGSMDDLSKKSIQTDSQRRFCDSRLHERKSISVDNLMFALTVGRNHDEEGTSRTFKNDVKGNRGFGCADKRNSNFSALWKRSQRSLSLLNNL</sequence>
<evidence type="ECO:0000259" key="1">
    <source>
        <dbReference type="SMART" id="SM00462"/>
    </source>
</evidence>
<feature type="domain" description="PID" evidence="1">
    <location>
        <begin position="9"/>
        <end position="152"/>
    </location>
</feature>
<dbReference type="EMBL" id="JPKZ01001429">
    <property type="protein sequence ID" value="KHN82016.1"/>
    <property type="molecule type" value="Genomic_DNA"/>
</dbReference>
<dbReference type="SMART" id="SM00462">
    <property type="entry name" value="PTB"/>
    <property type="match status" value="1"/>
</dbReference>
<dbReference type="STRING" id="6265.A0A0B2VER1"/>
<comment type="caution">
    <text evidence="2">The sequence shown here is derived from an EMBL/GenBank/DDBJ whole genome shotgun (WGS) entry which is preliminary data.</text>
</comment>
<name>A0A0B2VER1_TOXCA</name>
<dbReference type="SUPFAM" id="SSF50729">
    <property type="entry name" value="PH domain-like"/>
    <property type="match status" value="1"/>
</dbReference>
<evidence type="ECO:0000313" key="2">
    <source>
        <dbReference type="EMBL" id="KHN82016.1"/>
    </source>
</evidence>
<proteinExistence type="predicted"/>
<reference evidence="2 3" key="1">
    <citation type="submission" date="2014-11" db="EMBL/GenBank/DDBJ databases">
        <title>Genetic blueprint of the zoonotic pathogen Toxocara canis.</title>
        <authorList>
            <person name="Zhu X.-Q."/>
            <person name="Korhonen P.K."/>
            <person name="Cai H."/>
            <person name="Young N.D."/>
            <person name="Nejsum P."/>
            <person name="von Samson-Himmelstjerna G."/>
            <person name="Boag P.R."/>
            <person name="Tan P."/>
            <person name="Li Q."/>
            <person name="Min J."/>
            <person name="Yang Y."/>
            <person name="Wang X."/>
            <person name="Fang X."/>
            <person name="Hall R.S."/>
            <person name="Hofmann A."/>
            <person name="Sternberg P.W."/>
            <person name="Jex A.R."/>
            <person name="Gasser R.B."/>
        </authorList>
    </citation>
    <scope>NUCLEOTIDE SEQUENCE [LARGE SCALE GENOMIC DNA]</scope>
    <source>
        <strain evidence="2">PN_DK_2014</strain>
    </source>
</reference>
<dbReference type="InterPro" id="IPR006020">
    <property type="entry name" value="PTB/PI_dom"/>
</dbReference>
<evidence type="ECO:0000313" key="3">
    <source>
        <dbReference type="Proteomes" id="UP000031036"/>
    </source>
</evidence>